<reference evidence="1" key="1">
    <citation type="journal article" date="2019" name="Environ. Microbiol.">
        <title>Fungal ecological strategies reflected in gene transcription - a case study of two litter decomposers.</title>
        <authorList>
            <person name="Barbi F."/>
            <person name="Kohler A."/>
            <person name="Barry K."/>
            <person name="Baskaran P."/>
            <person name="Daum C."/>
            <person name="Fauchery L."/>
            <person name="Ihrmark K."/>
            <person name="Kuo A."/>
            <person name="LaButti K."/>
            <person name="Lipzen A."/>
            <person name="Morin E."/>
            <person name="Grigoriev I.V."/>
            <person name="Henrissat B."/>
            <person name="Lindahl B."/>
            <person name="Martin F."/>
        </authorList>
    </citation>
    <scope>NUCLEOTIDE SEQUENCE</scope>
    <source>
        <strain evidence="1">JB14</strain>
    </source>
</reference>
<evidence type="ECO:0000313" key="1">
    <source>
        <dbReference type="EMBL" id="KAE9384187.1"/>
    </source>
</evidence>
<dbReference type="EMBL" id="ML770199">
    <property type="protein sequence ID" value="KAE9384187.1"/>
    <property type="molecule type" value="Genomic_DNA"/>
</dbReference>
<feature type="non-terminal residue" evidence="1">
    <location>
        <position position="1"/>
    </location>
</feature>
<dbReference type="AlphaFoldDB" id="A0A6A4GFK2"/>
<accession>A0A6A4GFK2</accession>
<sequence>VTWDVTIARLALSVKLHRDFLAPLFSVYSFQFEELALHYIEYEDLEAAQRDIIFALSYNLGGTQGILDELRIALPPSLRELLSFNQGWSSVLQETWLNFFEAVSDPEIMRFSLSLLTAAAVMEGLISGLSQGYQRPQLIMSLMILNPKHPNVDLLRSCHH</sequence>
<dbReference type="Proteomes" id="UP000799118">
    <property type="component" value="Unassembled WGS sequence"/>
</dbReference>
<proteinExistence type="predicted"/>
<gene>
    <name evidence="1" type="ORF">BT96DRAFT_842641</name>
</gene>
<protein>
    <submittedName>
        <fullName evidence="1">Uncharacterized protein</fullName>
    </submittedName>
</protein>
<name>A0A6A4GFK2_9AGAR</name>
<organism evidence="1 2">
    <name type="scientific">Gymnopus androsaceus JB14</name>
    <dbReference type="NCBI Taxonomy" id="1447944"/>
    <lineage>
        <taxon>Eukaryota</taxon>
        <taxon>Fungi</taxon>
        <taxon>Dikarya</taxon>
        <taxon>Basidiomycota</taxon>
        <taxon>Agaricomycotina</taxon>
        <taxon>Agaricomycetes</taxon>
        <taxon>Agaricomycetidae</taxon>
        <taxon>Agaricales</taxon>
        <taxon>Marasmiineae</taxon>
        <taxon>Omphalotaceae</taxon>
        <taxon>Gymnopus</taxon>
    </lineage>
</organism>
<dbReference type="OrthoDB" id="3250555at2759"/>
<keyword evidence="2" id="KW-1185">Reference proteome</keyword>
<evidence type="ECO:0000313" key="2">
    <source>
        <dbReference type="Proteomes" id="UP000799118"/>
    </source>
</evidence>